<dbReference type="Proteomes" id="UP001497512">
    <property type="component" value="Chromosome 15"/>
</dbReference>
<feature type="domain" description="WRKY" evidence="7">
    <location>
        <begin position="326"/>
        <end position="392"/>
    </location>
</feature>
<accession>A0ABP0TWN5</accession>
<dbReference type="Pfam" id="PF03106">
    <property type="entry name" value="WRKY"/>
    <property type="match status" value="1"/>
</dbReference>
<proteinExistence type="predicted"/>
<feature type="region of interest" description="Disordered" evidence="6">
    <location>
        <begin position="280"/>
        <end position="300"/>
    </location>
</feature>
<keyword evidence="2" id="KW-0805">Transcription regulation</keyword>
<organism evidence="8 9">
    <name type="scientific">Sphagnum troendelagicum</name>
    <dbReference type="NCBI Taxonomy" id="128251"/>
    <lineage>
        <taxon>Eukaryota</taxon>
        <taxon>Viridiplantae</taxon>
        <taxon>Streptophyta</taxon>
        <taxon>Embryophyta</taxon>
        <taxon>Bryophyta</taxon>
        <taxon>Sphagnophytina</taxon>
        <taxon>Sphagnopsida</taxon>
        <taxon>Sphagnales</taxon>
        <taxon>Sphagnaceae</taxon>
        <taxon>Sphagnum</taxon>
    </lineage>
</organism>
<dbReference type="PANTHER" id="PTHR31282">
    <property type="entry name" value="WRKY TRANSCRIPTION FACTOR 21-RELATED"/>
    <property type="match status" value="1"/>
</dbReference>
<evidence type="ECO:0000256" key="3">
    <source>
        <dbReference type="ARBA" id="ARBA00023125"/>
    </source>
</evidence>
<dbReference type="InterPro" id="IPR036576">
    <property type="entry name" value="WRKY_dom_sf"/>
</dbReference>
<keyword evidence="9" id="KW-1185">Reference proteome</keyword>
<dbReference type="EMBL" id="OZ019907">
    <property type="protein sequence ID" value="CAK9206919.1"/>
    <property type="molecule type" value="Genomic_DNA"/>
</dbReference>
<feature type="region of interest" description="Disordered" evidence="6">
    <location>
        <begin position="41"/>
        <end position="69"/>
    </location>
</feature>
<evidence type="ECO:0000256" key="5">
    <source>
        <dbReference type="ARBA" id="ARBA00023242"/>
    </source>
</evidence>
<dbReference type="SMART" id="SM00774">
    <property type="entry name" value="WRKY"/>
    <property type="match status" value="1"/>
</dbReference>
<keyword evidence="3" id="KW-0238">DNA-binding</keyword>
<evidence type="ECO:0000256" key="4">
    <source>
        <dbReference type="ARBA" id="ARBA00023163"/>
    </source>
</evidence>
<feature type="compositionally biased region" description="Low complexity" evidence="6">
    <location>
        <begin position="41"/>
        <end position="60"/>
    </location>
</feature>
<protein>
    <recommendedName>
        <fullName evidence="7">WRKY domain-containing protein</fullName>
    </recommendedName>
</protein>
<feature type="region of interest" description="Disordered" evidence="6">
    <location>
        <begin position="174"/>
        <end position="241"/>
    </location>
</feature>
<evidence type="ECO:0000259" key="7">
    <source>
        <dbReference type="PROSITE" id="PS50811"/>
    </source>
</evidence>
<reference evidence="8" key="1">
    <citation type="submission" date="2024-02" db="EMBL/GenBank/DDBJ databases">
        <authorList>
            <consortium name="ELIXIR-Norway"/>
            <consortium name="Elixir Norway"/>
        </authorList>
    </citation>
    <scope>NUCLEOTIDE SEQUENCE</scope>
</reference>
<evidence type="ECO:0000313" key="9">
    <source>
        <dbReference type="Proteomes" id="UP001497512"/>
    </source>
</evidence>
<feature type="compositionally biased region" description="Low complexity" evidence="6">
    <location>
        <begin position="205"/>
        <end position="223"/>
    </location>
</feature>
<keyword evidence="5" id="KW-0539">Nucleus</keyword>
<gene>
    <name evidence="8" type="ORF">CSSPTR1EN2_LOCUS8589</name>
</gene>
<evidence type="ECO:0000256" key="6">
    <source>
        <dbReference type="SAM" id="MobiDB-lite"/>
    </source>
</evidence>
<evidence type="ECO:0000313" key="8">
    <source>
        <dbReference type="EMBL" id="CAK9206919.1"/>
    </source>
</evidence>
<sequence>MVEVMEYSSLGKRDRGISSYEAQEAARMGIDSARRLLQMLSHQHQGQQQQQQQQQQQCLQEAGGHGKERMMSAADAERCKFQKVQVSTSCSSRTSCTGHARFRRATAARTNPMIAGFEYVFFQSANFAQEDELKRKQQLSKEQLKEKEIRNVKFLEEVPSEVVFAAPPPLHEYRHTQQQIQQQQHLHPQLQLQIQQQMEKQNHRSSSSSMSMSMSLENSMSSGAAGGGGGHHRPPLHSTTNKSFSIANMQQDQNAGNQAAPGWLLLPQAVAAVHTAAGKKKSCSSKPDENGGGHSCTSERLGRCHCSKRRKLRVKRTIRVPAISNKLADIPPDDYSWRKYGQKPIKGSPHPRGYYKCSSMRNCPARKHVERSLDDSSMLIVTYEGEHSHPRSRTIPPPSISTALNNCAVITTTTA</sequence>
<keyword evidence="4" id="KW-0804">Transcription</keyword>
<feature type="compositionally biased region" description="Low complexity" evidence="6">
    <location>
        <begin position="177"/>
        <end position="197"/>
    </location>
</feature>
<dbReference type="InterPro" id="IPR018872">
    <property type="entry name" value="Zn-cluster-dom"/>
</dbReference>
<dbReference type="InterPro" id="IPR044810">
    <property type="entry name" value="WRKY_plant"/>
</dbReference>
<evidence type="ECO:0000256" key="2">
    <source>
        <dbReference type="ARBA" id="ARBA00023015"/>
    </source>
</evidence>
<dbReference type="Gene3D" id="2.20.25.80">
    <property type="entry name" value="WRKY domain"/>
    <property type="match status" value="1"/>
</dbReference>
<name>A0ABP0TWN5_9BRYO</name>
<dbReference type="Pfam" id="PF10533">
    <property type="entry name" value="Plant_zn_clust"/>
    <property type="match status" value="1"/>
</dbReference>
<comment type="subcellular location">
    <subcellularLocation>
        <location evidence="1">Nucleus</location>
    </subcellularLocation>
</comment>
<dbReference type="SUPFAM" id="SSF118290">
    <property type="entry name" value="WRKY DNA-binding domain"/>
    <property type="match status" value="1"/>
</dbReference>
<dbReference type="PROSITE" id="PS50811">
    <property type="entry name" value="WRKY"/>
    <property type="match status" value="1"/>
</dbReference>
<evidence type="ECO:0000256" key="1">
    <source>
        <dbReference type="ARBA" id="ARBA00004123"/>
    </source>
</evidence>
<dbReference type="InterPro" id="IPR003657">
    <property type="entry name" value="WRKY_dom"/>
</dbReference>